<gene>
    <name evidence="3" type="ORF">D1224_11165</name>
</gene>
<feature type="domain" description="DUF2383" evidence="2">
    <location>
        <begin position="6"/>
        <end position="113"/>
    </location>
</feature>
<name>A0A399QTF2_9PROT</name>
<dbReference type="NCBIfam" id="TIGR02284">
    <property type="entry name" value="PA2169 family four-helix-bundle protein"/>
    <property type="match status" value="1"/>
</dbReference>
<evidence type="ECO:0000259" key="2">
    <source>
        <dbReference type="Pfam" id="PF09537"/>
    </source>
</evidence>
<dbReference type="EMBL" id="QWGB01000007">
    <property type="protein sequence ID" value="RIJ22118.1"/>
    <property type="molecule type" value="Genomic_DNA"/>
</dbReference>
<feature type="compositionally biased region" description="Basic and acidic residues" evidence="1">
    <location>
        <begin position="134"/>
        <end position="143"/>
    </location>
</feature>
<dbReference type="RefSeq" id="WP_119380038.1">
    <property type="nucleotide sequence ID" value="NZ_QWGB01000007.1"/>
</dbReference>
<feature type="region of interest" description="Disordered" evidence="1">
    <location>
        <begin position="110"/>
        <end position="143"/>
    </location>
</feature>
<accession>A0A399QTF2</accession>
<keyword evidence="4" id="KW-1185">Reference proteome</keyword>
<dbReference type="Gene3D" id="1.20.1260.10">
    <property type="match status" value="1"/>
</dbReference>
<comment type="caution">
    <text evidence="3">The sequence shown here is derived from an EMBL/GenBank/DDBJ whole genome shotgun (WGS) entry which is preliminary data.</text>
</comment>
<dbReference type="InterPro" id="IPR019052">
    <property type="entry name" value="DUF2383"/>
</dbReference>
<evidence type="ECO:0000256" key="1">
    <source>
        <dbReference type="SAM" id="MobiDB-lite"/>
    </source>
</evidence>
<dbReference type="OrthoDB" id="7265085at2"/>
<evidence type="ECO:0000313" key="3">
    <source>
        <dbReference type="EMBL" id="RIJ22118.1"/>
    </source>
</evidence>
<sequence>MSNPNIEVLNDVTKTLIDSQKGYEKVCEVADENHGLRNKFKTLAYERSELVTAFQARVRDLGGEPETDGGAAGALHRGWADFTSLFLSDEKAALEAVDDGEDYLADRIDSKLESSGLDPETTELLKRAKNSARQGEKFADALT</sequence>
<proteinExistence type="predicted"/>
<dbReference type="Proteomes" id="UP000265431">
    <property type="component" value="Unassembled WGS sequence"/>
</dbReference>
<dbReference type="InterPro" id="IPR011971">
    <property type="entry name" value="CHP02284"/>
</dbReference>
<evidence type="ECO:0000313" key="4">
    <source>
        <dbReference type="Proteomes" id="UP000265431"/>
    </source>
</evidence>
<dbReference type="Pfam" id="PF09537">
    <property type="entry name" value="DUF2383"/>
    <property type="match status" value="1"/>
</dbReference>
<organism evidence="3 4">
    <name type="scientific">Henriciella barbarensis</name>
    <dbReference type="NCBI Taxonomy" id="86342"/>
    <lineage>
        <taxon>Bacteria</taxon>
        <taxon>Pseudomonadati</taxon>
        <taxon>Pseudomonadota</taxon>
        <taxon>Alphaproteobacteria</taxon>
        <taxon>Hyphomonadales</taxon>
        <taxon>Hyphomonadaceae</taxon>
        <taxon>Henriciella</taxon>
    </lineage>
</organism>
<dbReference type="InterPro" id="IPR012347">
    <property type="entry name" value="Ferritin-like"/>
</dbReference>
<reference evidence="3 4" key="1">
    <citation type="submission" date="2018-08" db="EMBL/GenBank/DDBJ databases">
        <title>Henriciella mobilis sp. nov., isolated from seawater.</title>
        <authorList>
            <person name="Cheng H."/>
            <person name="Wu Y.-H."/>
            <person name="Xu X.-W."/>
            <person name="Guo L.-L."/>
        </authorList>
    </citation>
    <scope>NUCLEOTIDE SEQUENCE [LARGE SCALE GENOMIC DNA]</scope>
    <source>
        <strain evidence="3 4">CCUG66934</strain>
    </source>
</reference>
<dbReference type="AlphaFoldDB" id="A0A399QTF2"/>
<protein>
    <submittedName>
        <fullName evidence="3">PA2169 family four-helix-bundle protein</fullName>
    </submittedName>
</protein>